<accession>A0AAW0GVN9</accession>
<comment type="caution">
    <text evidence="2">The sequence shown here is derived from an EMBL/GenBank/DDBJ whole genome shotgun (WGS) entry which is preliminary data.</text>
</comment>
<sequence length="56" mass="5844">MPFSAKASMVTPRLAYPKGSKPPSNLAATLAPSKEAIQSVQCQYQMSAPGPSRAPP</sequence>
<evidence type="ECO:0000256" key="1">
    <source>
        <dbReference type="SAM" id="MobiDB-lite"/>
    </source>
</evidence>
<gene>
    <name evidence="2" type="ORF">QCA50_001347</name>
</gene>
<proteinExistence type="predicted"/>
<keyword evidence="3" id="KW-1185">Reference proteome</keyword>
<organism evidence="2 3">
    <name type="scientific">Cerrena zonata</name>
    <dbReference type="NCBI Taxonomy" id="2478898"/>
    <lineage>
        <taxon>Eukaryota</taxon>
        <taxon>Fungi</taxon>
        <taxon>Dikarya</taxon>
        <taxon>Basidiomycota</taxon>
        <taxon>Agaricomycotina</taxon>
        <taxon>Agaricomycetes</taxon>
        <taxon>Polyporales</taxon>
        <taxon>Cerrenaceae</taxon>
        <taxon>Cerrena</taxon>
    </lineage>
</organism>
<protein>
    <submittedName>
        <fullName evidence="2">Uncharacterized protein</fullName>
    </submittedName>
</protein>
<feature type="region of interest" description="Disordered" evidence="1">
    <location>
        <begin position="1"/>
        <end position="27"/>
    </location>
</feature>
<reference evidence="2 3" key="1">
    <citation type="submission" date="2022-09" db="EMBL/GenBank/DDBJ databases">
        <authorList>
            <person name="Palmer J.M."/>
        </authorList>
    </citation>
    <scope>NUCLEOTIDE SEQUENCE [LARGE SCALE GENOMIC DNA]</scope>
    <source>
        <strain evidence="2 3">DSM 7382</strain>
    </source>
</reference>
<evidence type="ECO:0000313" key="3">
    <source>
        <dbReference type="Proteomes" id="UP001385951"/>
    </source>
</evidence>
<name>A0AAW0GVN9_9APHY</name>
<dbReference type="EMBL" id="JASBNA010000002">
    <property type="protein sequence ID" value="KAK7694167.1"/>
    <property type="molecule type" value="Genomic_DNA"/>
</dbReference>
<dbReference type="AlphaFoldDB" id="A0AAW0GVN9"/>
<dbReference type="Proteomes" id="UP001385951">
    <property type="component" value="Unassembled WGS sequence"/>
</dbReference>
<evidence type="ECO:0000313" key="2">
    <source>
        <dbReference type="EMBL" id="KAK7694167.1"/>
    </source>
</evidence>